<dbReference type="Gene3D" id="2.120.10.30">
    <property type="entry name" value="TolB, C-terminal domain"/>
    <property type="match status" value="2"/>
</dbReference>
<feature type="domain" description="Beta-lactamase-related" evidence="3">
    <location>
        <begin position="665"/>
        <end position="992"/>
    </location>
</feature>
<evidence type="ECO:0000313" key="6">
    <source>
        <dbReference type="Proteomes" id="UP000007967"/>
    </source>
</evidence>
<feature type="domain" description="Peptidase S9 prolyl oligopeptidase catalytic" evidence="4">
    <location>
        <begin position="447"/>
        <end position="648"/>
    </location>
</feature>
<dbReference type="InterPro" id="IPR029058">
    <property type="entry name" value="AB_hydrolase_fold"/>
</dbReference>
<dbReference type="eggNOG" id="COG1506">
    <property type="taxonomic scope" value="Bacteria"/>
</dbReference>
<dbReference type="AlphaFoldDB" id="D2Q1Y6"/>
<dbReference type="Gene3D" id="3.40.50.1820">
    <property type="entry name" value="alpha/beta hydrolase"/>
    <property type="match status" value="1"/>
</dbReference>
<keyword evidence="1" id="KW-0378">Hydrolase</keyword>
<dbReference type="GO" id="GO:0004252">
    <property type="term" value="F:serine-type endopeptidase activity"/>
    <property type="evidence" value="ECO:0007669"/>
    <property type="project" value="TreeGrafter"/>
</dbReference>
<evidence type="ECO:0000256" key="1">
    <source>
        <dbReference type="ARBA" id="ARBA00022801"/>
    </source>
</evidence>
<dbReference type="KEGG" id="kfl:Kfla_4916"/>
<keyword evidence="2" id="KW-0645">Protease</keyword>
<dbReference type="STRING" id="479435.Kfla_4916"/>
<dbReference type="EMBL" id="CP001736">
    <property type="protein sequence ID" value="ADB33932.1"/>
    <property type="molecule type" value="Genomic_DNA"/>
</dbReference>
<evidence type="ECO:0000259" key="3">
    <source>
        <dbReference type="Pfam" id="PF00144"/>
    </source>
</evidence>
<proteinExistence type="predicted"/>
<keyword evidence="2" id="KW-0720">Serine protease</keyword>
<dbReference type="Proteomes" id="UP000007967">
    <property type="component" value="Chromosome"/>
</dbReference>
<dbReference type="PANTHER" id="PTHR42776:SF27">
    <property type="entry name" value="DIPEPTIDYL PEPTIDASE FAMILY MEMBER 6"/>
    <property type="match status" value="1"/>
</dbReference>
<evidence type="ECO:0000259" key="4">
    <source>
        <dbReference type="Pfam" id="PF00326"/>
    </source>
</evidence>
<name>D2Q1Y6_KRIFD</name>
<dbReference type="GO" id="GO:0006508">
    <property type="term" value="P:proteolysis"/>
    <property type="evidence" value="ECO:0007669"/>
    <property type="project" value="InterPro"/>
</dbReference>
<protein>
    <submittedName>
        <fullName evidence="5">Beta-lactamase</fullName>
    </submittedName>
</protein>
<evidence type="ECO:0000256" key="2">
    <source>
        <dbReference type="ARBA" id="ARBA00022825"/>
    </source>
</evidence>
<dbReference type="Pfam" id="PF00144">
    <property type="entry name" value="Beta-lactamase"/>
    <property type="match status" value="1"/>
</dbReference>
<reference evidence="5 6" key="2">
    <citation type="journal article" date="2010" name="Stand. Genomic Sci.">
        <title>Complete genome sequence of Kribbella flavida type strain (IFO 14399).</title>
        <authorList>
            <person name="Pukall R."/>
            <person name="Lapidus A."/>
            <person name="Glavina Del Rio T."/>
            <person name="Copeland A."/>
            <person name="Tice H."/>
            <person name="Cheng J.-F."/>
            <person name="Lucas S."/>
            <person name="Chen F."/>
            <person name="Nolan M."/>
            <person name="LaButti K."/>
            <person name="Pati A."/>
            <person name="Ivanova N."/>
            <person name="Mavrommatis K."/>
            <person name="Mikhailova N."/>
            <person name="Pitluck S."/>
            <person name="Bruce D."/>
            <person name="Goodwin L."/>
            <person name="Land M."/>
            <person name="Hauser L."/>
            <person name="Chang Y.-J."/>
            <person name="Jeffries C.D."/>
            <person name="Chen A."/>
            <person name="Palaniappan K."/>
            <person name="Chain P."/>
            <person name="Rohde M."/>
            <person name="Goeker M."/>
            <person name="Bristow J."/>
            <person name="Eisen J.A."/>
            <person name="Markowitz V."/>
            <person name="Hugenholtz P."/>
            <person name="Kyrpides N.C."/>
            <person name="Klenk H.-P."/>
            <person name="Brettin T."/>
        </authorList>
    </citation>
    <scope>NUCLEOTIDE SEQUENCE [LARGE SCALE GENOMIC DNA]</scope>
    <source>
        <strain evidence="6">DSM 17836 / JCM 10339 / NBRC 14399</strain>
    </source>
</reference>
<dbReference type="Pfam" id="PF00326">
    <property type="entry name" value="Peptidase_S9"/>
    <property type="match status" value="1"/>
</dbReference>
<reference evidence="6" key="1">
    <citation type="submission" date="2009-09" db="EMBL/GenBank/DDBJ databases">
        <title>The complete genome of Kribbella flavida DSM 17836.</title>
        <authorList>
            <consortium name="US DOE Joint Genome Institute (JGI-PGF)"/>
            <person name="Lucas S."/>
            <person name="Copeland A."/>
            <person name="Lapidus A."/>
            <person name="Glavina del Rio T."/>
            <person name="Dalin E."/>
            <person name="Tice H."/>
            <person name="Bruce D."/>
            <person name="Goodwin L."/>
            <person name="Pitluck S."/>
            <person name="Kyrpides N."/>
            <person name="Mavromatis K."/>
            <person name="Ivanova N."/>
            <person name="Saunders E."/>
            <person name="Brettin T."/>
            <person name="Detter J.C."/>
            <person name="Han C."/>
            <person name="Larimer F."/>
            <person name="Land M."/>
            <person name="Hauser L."/>
            <person name="Markowitz V."/>
            <person name="Cheng J.-F."/>
            <person name="Hugenholtz P."/>
            <person name="Woyke T."/>
            <person name="Wu D."/>
            <person name="Pukall R."/>
            <person name="Klenk H.-P."/>
            <person name="Eisen J.A."/>
        </authorList>
    </citation>
    <scope>NUCLEOTIDE SEQUENCE [LARGE SCALE GENOMIC DNA]</scope>
    <source>
        <strain evidence="6">DSM 17836 / JCM 10339 / NBRC 14399</strain>
    </source>
</reference>
<dbReference type="RefSeq" id="WP_012922486.1">
    <property type="nucleotide sequence ID" value="NC_013729.1"/>
</dbReference>
<dbReference type="Gene3D" id="3.40.710.10">
    <property type="entry name" value="DD-peptidase/beta-lactamase superfamily"/>
    <property type="match status" value="1"/>
</dbReference>
<dbReference type="InterPro" id="IPR012338">
    <property type="entry name" value="Beta-lactam/transpept-like"/>
</dbReference>
<dbReference type="SUPFAM" id="SSF82171">
    <property type="entry name" value="DPP6 N-terminal domain-like"/>
    <property type="match status" value="1"/>
</dbReference>
<accession>D2Q1Y6</accession>
<keyword evidence="6" id="KW-1185">Reference proteome</keyword>
<gene>
    <name evidence="5" type="ordered locus">Kfla_4916</name>
</gene>
<evidence type="ECO:0000313" key="5">
    <source>
        <dbReference type="EMBL" id="ADB33932.1"/>
    </source>
</evidence>
<dbReference type="Pfam" id="PF07676">
    <property type="entry name" value="PD40"/>
    <property type="match status" value="3"/>
</dbReference>
<dbReference type="SUPFAM" id="SSF56601">
    <property type="entry name" value="beta-lactamase/transpeptidase-like"/>
    <property type="match status" value="1"/>
</dbReference>
<dbReference type="InterPro" id="IPR001375">
    <property type="entry name" value="Peptidase_S9_cat"/>
</dbReference>
<dbReference type="OrthoDB" id="3325701at2"/>
<dbReference type="eggNOG" id="COG1680">
    <property type="taxonomic scope" value="Bacteria"/>
</dbReference>
<dbReference type="PANTHER" id="PTHR42776">
    <property type="entry name" value="SERINE PEPTIDASE S9 FAMILY MEMBER"/>
    <property type="match status" value="1"/>
</dbReference>
<dbReference type="InterPro" id="IPR001466">
    <property type="entry name" value="Beta-lactam-related"/>
</dbReference>
<dbReference type="HOGENOM" id="CLU_009432_0_0_11"/>
<dbReference type="SUPFAM" id="SSF53474">
    <property type="entry name" value="alpha/beta-Hydrolases"/>
    <property type="match status" value="1"/>
</dbReference>
<dbReference type="InterPro" id="IPR011659">
    <property type="entry name" value="WD40"/>
</dbReference>
<dbReference type="InterPro" id="IPR011042">
    <property type="entry name" value="6-blade_b-propeller_TolB-like"/>
</dbReference>
<organism evidence="5 6">
    <name type="scientific">Kribbella flavida (strain DSM 17836 / JCM 10339 / NBRC 14399)</name>
    <dbReference type="NCBI Taxonomy" id="479435"/>
    <lineage>
        <taxon>Bacteria</taxon>
        <taxon>Bacillati</taxon>
        <taxon>Actinomycetota</taxon>
        <taxon>Actinomycetes</taxon>
        <taxon>Propionibacteriales</taxon>
        <taxon>Kribbellaceae</taxon>
        <taxon>Kribbella</taxon>
    </lineage>
</organism>
<sequence>MTRRPRIEDLTEFAVPEQVALSPDGNQVVYVLRTIDAAADRTEHALWRVPSAGGEARRLTRGTSDRAPAWSPDGTKLAFLRAQDGPPQLWLLPADGGEPEQLTTLPLGAGTPSWSPDGERIAFSSAVDIAAAADEDDETRERRGHAPIVTERLDYQADGAGLLRTIRQHLHVVDVASKKCRQVTEGDWHAGDPSWSPDSRKLAFGAGTAPDADLRPTAPAYLLDVSDEKATPQLAGLTEGLAGPILWTADSAALIVVGTSDGPVGHAGLLRLPLDGGEVSNLAAPLDRNVMPGGPGYPGALPVLVDDGGTVLFCVRDRGCTHLYAVPVDGGAPRHVLGGPGDIVSGLSVANGQAVVVLTTATSYGEVVKVDLSSGEAQTLTEHSADVAEVFPRVEREFTVSDGTKVSGWLIRDPDAAQPQPLLLDVHGGPHNAWNGAADEAHLYHQELAARGWAILLVNPRGSDGYGEQFFTAALGHWGTADAADFLEPLDELVAEGIADPKRLAVAGYSYGGFMTCYLTSRDDRFAAAVAGGVVSDLTSMAGTSDSGHFLSAYELGGPPEPERYAEMSPLSKVNDVRTPTLVLHGAADARCPIGQAEQWHTALREQGVPAQLVLYPDADHLFIIQGRPSHRLDFNRRIRDWVDQYAGDVAGPRRPRIDAQHWQRRLTTLAARHGVPGATLGILRVRVGVEDELVEAATGVLNKDTGVPVTTDSLFQIGSMTKVWTATLALQLVDEGLLELDAPIADVLPELALRNPDVAKQVTMRHLLTHTSGIDGDVFTDTGRGDDCLEKYVDLLAEVDQNHPLGATWSYCNSGFSLAGRVIEKLTGGSWDQALRDRLYKPLKLEHTVTLPEEALLYRAAVGHVGEPGQEPSRAPVWGLPRALGPAGLVTSTAADALAFARMHLTGGLAADGTRVLSEESVAAMADKHADLPDKYSLGDSWGLGWIRFGWDGHRLIGHDGNTIGQAAFLRVLPEQGLAVTLLTNGGNARDLYEDLYREIFAELADVAMPRPLAPPAESVEVDVHRHVGRYDRASVLGEVFVRDGQAVLRQTITGPLAELMPDPVHEFVMTPVDDSGDLFVVREPESLTWSPVTFYSLPTGEQYLHFGVRATPKVG</sequence>